<dbReference type="Proteomes" id="UP000198925">
    <property type="component" value="Unassembled WGS sequence"/>
</dbReference>
<evidence type="ECO:0000313" key="4">
    <source>
        <dbReference type="Proteomes" id="UP000198925"/>
    </source>
</evidence>
<evidence type="ECO:0000313" key="3">
    <source>
        <dbReference type="EMBL" id="SDC75894.1"/>
    </source>
</evidence>
<accession>A0A1G6P8F7</accession>
<dbReference type="EMBL" id="FMZX01000002">
    <property type="protein sequence ID" value="SDC75894.1"/>
    <property type="molecule type" value="Genomic_DNA"/>
</dbReference>
<sequence length="183" mass="18501">MSEVLPPAGFSPPQTTPPAAADTPAPAMPAVGPSSAPPPPPARQVAQVTIALALGQGQAPRLTVALEPESLGRVEIRIERGAEGEASAVQVLAERPETLALLQRDARELDRALGQAGVTIADGALQFGLSGGQPEQRPGQQPGRRGPETGQRAGQGSLGTSLESPGALRPATGLALTLLDIAV</sequence>
<feature type="compositionally biased region" description="Low complexity" evidence="1">
    <location>
        <begin position="132"/>
        <end position="152"/>
    </location>
</feature>
<feature type="region of interest" description="Disordered" evidence="1">
    <location>
        <begin position="126"/>
        <end position="169"/>
    </location>
</feature>
<reference evidence="3 4" key="1">
    <citation type="submission" date="2016-10" db="EMBL/GenBank/DDBJ databases">
        <authorList>
            <person name="de Groot N.N."/>
        </authorList>
    </citation>
    <scope>NUCLEOTIDE SEQUENCE [LARGE SCALE GENOMIC DNA]</scope>
    <source>
        <strain evidence="3 4">CPCC 100156</strain>
    </source>
</reference>
<organism evidence="3 4">
    <name type="scientific">Belnapia rosea</name>
    <dbReference type="NCBI Taxonomy" id="938405"/>
    <lineage>
        <taxon>Bacteria</taxon>
        <taxon>Pseudomonadati</taxon>
        <taxon>Pseudomonadota</taxon>
        <taxon>Alphaproteobacteria</taxon>
        <taxon>Acetobacterales</taxon>
        <taxon>Roseomonadaceae</taxon>
        <taxon>Belnapia</taxon>
    </lineage>
</organism>
<dbReference type="InterPro" id="IPR021136">
    <property type="entry name" value="Flagellar_hook_control-like_C"/>
</dbReference>
<dbReference type="Gene3D" id="3.30.750.140">
    <property type="match status" value="1"/>
</dbReference>
<gene>
    <name evidence="3" type="ORF">SAMN04487779_1002288</name>
</gene>
<evidence type="ECO:0000259" key="2">
    <source>
        <dbReference type="Pfam" id="PF02120"/>
    </source>
</evidence>
<keyword evidence="4" id="KW-1185">Reference proteome</keyword>
<feature type="region of interest" description="Disordered" evidence="1">
    <location>
        <begin position="1"/>
        <end position="44"/>
    </location>
</feature>
<dbReference type="STRING" id="938405.SAMN02927895_02006"/>
<name>A0A1G6P8F7_9PROT</name>
<dbReference type="AlphaFoldDB" id="A0A1G6P8F7"/>
<proteinExistence type="predicted"/>
<feature type="compositionally biased region" description="Low complexity" evidence="1">
    <location>
        <begin position="17"/>
        <end position="34"/>
    </location>
</feature>
<protein>
    <submittedName>
        <fullName evidence="3">Hook-length control protein FliK</fullName>
    </submittedName>
</protein>
<feature type="domain" description="Flagellar hook-length control protein-like C-terminal" evidence="2">
    <location>
        <begin position="57"/>
        <end position="127"/>
    </location>
</feature>
<evidence type="ECO:0000256" key="1">
    <source>
        <dbReference type="SAM" id="MobiDB-lite"/>
    </source>
</evidence>
<dbReference type="Pfam" id="PF02120">
    <property type="entry name" value="Flg_hook"/>
    <property type="match status" value="1"/>
</dbReference>
<dbReference type="InterPro" id="IPR038610">
    <property type="entry name" value="FliK-like_C_sf"/>
</dbReference>